<gene>
    <name evidence="1" type="ORF">PIB30_093814</name>
</gene>
<sequence length="116" mass="12289">MGTGGGTMGGWTVMCRVTGDDRGGSLILKPMLENPQIVMRGLVSECEWLDGYGFGILREKNDVGVTMEDSSVEASEVEGGGKVARSVWLQRGWKVMDEGDDGFDDGGIRVSDGGGL</sequence>
<evidence type="ECO:0000313" key="2">
    <source>
        <dbReference type="Proteomes" id="UP001341840"/>
    </source>
</evidence>
<proteinExistence type="predicted"/>
<dbReference type="EMBL" id="JASCZI010213476">
    <property type="protein sequence ID" value="MED6201326.1"/>
    <property type="molecule type" value="Genomic_DNA"/>
</dbReference>
<dbReference type="Proteomes" id="UP001341840">
    <property type="component" value="Unassembled WGS sequence"/>
</dbReference>
<protein>
    <submittedName>
        <fullName evidence="1">Uncharacterized protein</fullName>
    </submittedName>
</protein>
<organism evidence="1 2">
    <name type="scientific">Stylosanthes scabra</name>
    <dbReference type="NCBI Taxonomy" id="79078"/>
    <lineage>
        <taxon>Eukaryota</taxon>
        <taxon>Viridiplantae</taxon>
        <taxon>Streptophyta</taxon>
        <taxon>Embryophyta</taxon>
        <taxon>Tracheophyta</taxon>
        <taxon>Spermatophyta</taxon>
        <taxon>Magnoliopsida</taxon>
        <taxon>eudicotyledons</taxon>
        <taxon>Gunneridae</taxon>
        <taxon>Pentapetalae</taxon>
        <taxon>rosids</taxon>
        <taxon>fabids</taxon>
        <taxon>Fabales</taxon>
        <taxon>Fabaceae</taxon>
        <taxon>Papilionoideae</taxon>
        <taxon>50 kb inversion clade</taxon>
        <taxon>dalbergioids sensu lato</taxon>
        <taxon>Dalbergieae</taxon>
        <taxon>Pterocarpus clade</taxon>
        <taxon>Stylosanthes</taxon>
    </lineage>
</organism>
<name>A0ABU6XVJ2_9FABA</name>
<comment type="caution">
    <text evidence="1">The sequence shown here is derived from an EMBL/GenBank/DDBJ whole genome shotgun (WGS) entry which is preliminary data.</text>
</comment>
<keyword evidence="2" id="KW-1185">Reference proteome</keyword>
<reference evidence="1 2" key="1">
    <citation type="journal article" date="2023" name="Plants (Basel)">
        <title>Bridging the Gap: Combining Genomics and Transcriptomics Approaches to Understand Stylosanthes scabra, an Orphan Legume from the Brazilian Caatinga.</title>
        <authorList>
            <person name="Ferreira-Neto J.R.C."/>
            <person name="da Silva M.D."/>
            <person name="Binneck E."/>
            <person name="de Melo N.F."/>
            <person name="da Silva R.H."/>
            <person name="de Melo A.L.T.M."/>
            <person name="Pandolfi V."/>
            <person name="Bustamante F.O."/>
            <person name="Brasileiro-Vidal A.C."/>
            <person name="Benko-Iseppon A.M."/>
        </authorList>
    </citation>
    <scope>NUCLEOTIDE SEQUENCE [LARGE SCALE GENOMIC DNA]</scope>
    <source>
        <tissue evidence="1">Leaves</tissue>
    </source>
</reference>
<evidence type="ECO:0000313" key="1">
    <source>
        <dbReference type="EMBL" id="MED6201326.1"/>
    </source>
</evidence>
<accession>A0ABU6XVJ2</accession>